<dbReference type="OrthoDB" id="9983560at2759"/>
<dbReference type="STRING" id="946122.A0A0C2S758"/>
<evidence type="ECO:0000256" key="3">
    <source>
        <dbReference type="ARBA" id="ARBA00022630"/>
    </source>
</evidence>
<dbReference type="GO" id="GO:0016491">
    <property type="term" value="F:oxidoreductase activity"/>
    <property type="evidence" value="ECO:0007669"/>
    <property type="project" value="UniProtKB-KW"/>
</dbReference>
<dbReference type="InterPro" id="IPR012951">
    <property type="entry name" value="BBE"/>
</dbReference>
<organism evidence="8 9">
    <name type="scientific">Amanita muscaria (strain Koide BX008)</name>
    <dbReference type="NCBI Taxonomy" id="946122"/>
    <lineage>
        <taxon>Eukaryota</taxon>
        <taxon>Fungi</taxon>
        <taxon>Dikarya</taxon>
        <taxon>Basidiomycota</taxon>
        <taxon>Agaricomycotina</taxon>
        <taxon>Agaricomycetes</taxon>
        <taxon>Agaricomycetidae</taxon>
        <taxon>Agaricales</taxon>
        <taxon>Pluteineae</taxon>
        <taxon>Amanitaceae</taxon>
        <taxon>Amanita</taxon>
    </lineage>
</organism>
<keyword evidence="6" id="KW-0732">Signal</keyword>
<evidence type="ECO:0000313" key="8">
    <source>
        <dbReference type="EMBL" id="KIL58565.1"/>
    </source>
</evidence>
<dbReference type="Gene3D" id="3.30.465.10">
    <property type="match status" value="2"/>
</dbReference>
<sequence length="575" mass="61376">MTKSRWLPALPLAVATVFSPLARAATCKCLSSQPCWPSASNFLQLASQVSQPLIYPVPPASACYPPFNSSAGSCAEIEGHLLDDAWRTDLPGAMISTNFESYTFDNGTIDACYYNVLLGVPCHQGNIAVIGVDARSVSDIQAAVNFAAKFYLRLVVKNTGHDYLSRSMARGAFMLWTHHLKDIAYDDAFVPSGAPSNAPTYKALTVGAGVQWYEAYAAADAHGRAIVGGECPSVGAGGGWPQGGGHSNLSPSFGLGADNIIQLAVVLANGEYVTVNAYQYQDLFWALRGGGGGTYGIVVSVTYQTHDIQPTTSVNLTMVFPLPVVAQNAMTELFKILPSLQDSLWSGGYIFSNKTLISNNLASNTAIAQGDPIFNSLIERARAAGAIVTTSRQSAPSFYAASTPFYSTFNSLGGIPTELISRFISITAAKEQPEQVAKVVLGVNNGGFLLYEAVGGGKLSQIDPDSVGVNPAWRQTIGVFESTVTWPEGTSTAGINRLRQIAAADLESLNAISPNNGTYLNEASLYEKNFQNTFFGSHYARLKEIKGVYDPNDLFIVAEGVGSEDWDKSLNCRLD</sequence>
<dbReference type="InterPro" id="IPR016169">
    <property type="entry name" value="FAD-bd_PCMH_sub2"/>
</dbReference>
<dbReference type="InterPro" id="IPR036318">
    <property type="entry name" value="FAD-bd_PCMH-like_sf"/>
</dbReference>
<dbReference type="InterPro" id="IPR016166">
    <property type="entry name" value="FAD-bd_PCMH"/>
</dbReference>
<feature type="signal peptide" evidence="6">
    <location>
        <begin position="1"/>
        <end position="24"/>
    </location>
</feature>
<feature type="chain" id="PRO_5002155361" description="FAD-binding PCMH-type domain-containing protein" evidence="6">
    <location>
        <begin position="25"/>
        <end position="575"/>
    </location>
</feature>
<keyword evidence="3" id="KW-0285">Flavoprotein</keyword>
<dbReference type="GO" id="GO:0071949">
    <property type="term" value="F:FAD binding"/>
    <property type="evidence" value="ECO:0007669"/>
    <property type="project" value="InterPro"/>
</dbReference>
<dbReference type="PROSITE" id="PS51387">
    <property type="entry name" value="FAD_PCMH"/>
    <property type="match status" value="1"/>
</dbReference>
<keyword evidence="9" id="KW-1185">Reference proteome</keyword>
<evidence type="ECO:0000256" key="6">
    <source>
        <dbReference type="SAM" id="SignalP"/>
    </source>
</evidence>
<dbReference type="Proteomes" id="UP000054549">
    <property type="component" value="Unassembled WGS sequence"/>
</dbReference>
<comment type="similarity">
    <text evidence="2">Belongs to the oxygen-dependent FAD-linked oxidoreductase family.</text>
</comment>
<dbReference type="Pfam" id="PF01565">
    <property type="entry name" value="FAD_binding_4"/>
    <property type="match status" value="1"/>
</dbReference>
<dbReference type="Pfam" id="PF08031">
    <property type="entry name" value="BBE"/>
    <property type="match status" value="1"/>
</dbReference>
<proteinExistence type="inferred from homology"/>
<keyword evidence="4" id="KW-0274">FAD</keyword>
<dbReference type="InterPro" id="IPR050416">
    <property type="entry name" value="FAD-linked_Oxidoreductase"/>
</dbReference>
<accession>A0A0C2S758</accession>
<keyword evidence="5" id="KW-0560">Oxidoreductase</keyword>
<gene>
    <name evidence="8" type="ORF">M378DRAFT_86370</name>
</gene>
<dbReference type="InterPro" id="IPR006094">
    <property type="entry name" value="Oxid_FAD_bind_N"/>
</dbReference>
<evidence type="ECO:0000259" key="7">
    <source>
        <dbReference type="PROSITE" id="PS51387"/>
    </source>
</evidence>
<dbReference type="HOGENOM" id="CLU_018354_4_4_1"/>
<feature type="domain" description="FAD-binding PCMH-type" evidence="7">
    <location>
        <begin position="122"/>
        <end position="308"/>
    </location>
</feature>
<dbReference type="SUPFAM" id="SSF56176">
    <property type="entry name" value="FAD-binding/transporter-associated domain-like"/>
    <property type="match status" value="1"/>
</dbReference>
<dbReference type="AlphaFoldDB" id="A0A0C2S758"/>
<dbReference type="InParanoid" id="A0A0C2S758"/>
<evidence type="ECO:0000256" key="1">
    <source>
        <dbReference type="ARBA" id="ARBA00001974"/>
    </source>
</evidence>
<evidence type="ECO:0000256" key="4">
    <source>
        <dbReference type="ARBA" id="ARBA00022827"/>
    </source>
</evidence>
<evidence type="ECO:0000256" key="5">
    <source>
        <dbReference type="ARBA" id="ARBA00023002"/>
    </source>
</evidence>
<evidence type="ECO:0000313" key="9">
    <source>
        <dbReference type="Proteomes" id="UP000054549"/>
    </source>
</evidence>
<evidence type="ECO:0000256" key="2">
    <source>
        <dbReference type="ARBA" id="ARBA00005466"/>
    </source>
</evidence>
<name>A0A0C2S758_AMAMK</name>
<dbReference type="PANTHER" id="PTHR42973:SF39">
    <property type="entry name" value="FAD-BINDING PCMH-TYPE DOMAIN-CONTAINING PROTEIN"/>
    <property type="match status" value="1"/>
</dbReference>
<dbReference type="EMBL" id="KN818335">
    <property type="protein sequence ID" value="KIL58565.1"/>
    <property type="molecule type" value="Genomic_DNA"/>
</dbReference>
<comment type="cofactor">
    <cofactor evidence="1">
        <name>FAD</name>
        <dbReference type="ChEBI" id="CHEBI:57692"/>
    </cofactor>
</comment>
<reference evidence="8 9" key="1">
    <citation type="submission" date="2014-04" db="EMBL/GenBank/DDBJ databases">
        <title>Evolutionary Origins and Diversification of the Mycorrhizal Mutualists.</title>
        <authorList>
            <consortium name="DOE Joint Genome Institute"/>
            <consortium name="Mycorrhizal Genomics Consortium"/>
            <person name="Kohler A."/>
            <person name="Kuo A."/>
            <person name="Nagy L.G."/>
            <person name="Floudas D."/>
            <person name="Copeland A."/>
            <person name="Barry K.W."/>
            <person name="Cichocki N."/>
            <person name="Veneault-Fourrey C."/>
            <person name="LaButti K."/>
            <person name="Lindquist E.A."/>
            <person name="Lipzen A."/>
            <person name="Lundell T."/>
            <person name="Morin E."/>
            <person name="Murat C."/>
            <person name="Riley R."/>
            <person name="Ohm R."/>
            <person name="Sun H."/>
            <person name="Tunlid A."/>
            <person name="Henrissat B."/>
            <person name="Grigoriev I.V."/>
            <person name="Hibbett D.S."/>
            <person name="Martin F."/>
        </authorList>
    </citation>
    <scope>NUCLEOTIDE SEQUENCE [LARGE SCALE GENOMIC DNA]</scope>
    <source>
        <strain evidence="8 9">Koide BX008</strain>
    </source>
</reference>
<protein>
    <recommendedName>
        <fullName evidence="7">FAD-binding PCMH-type domain-containing protein</fullName>
    </recommendedName>
</protein>
<dbReference type="PANTHER" id="PTHR42973">
    <property type="entry name" value="BINDING OXIDOREDUCTASE, PUTATIVE (AFU_ORTHOLOGUE AFUA_1G17690)-RELATED"/>
    <property type="match status" value="1"/>
</dbReference>